<dbReference type="EMBL" id="JAVDNV010000030">
    <property type="protein sequence ID" value="MDQ2312457.1"/>
    <property type="molecule type" value="Genomic_DNA"/>
</dbReference>
<reference evidence="1" key="1">
    <citation type="submission" date="2023-08" db="EMBL/GenBank/DDBJ databases">
        <title>WGS of pathogenic bacterial species, Los Angeles County Public Health Laboratories.</title>
        <authorList>
            <person name="Garrigues J.M."/>
            <person name="Green N.M."/>
        </authorList>
    </citation>
    <scope>NUCLEOTIDE SEQUENCE</scope>
    <source>
        <strain evidence="1">LACPHL-BACT-2023-00068</strain>
    </source>
</reference>
<proteinExistence type="predicted"/>
<accession>A0AAW8HWT4</accession>
<sequence length="334" mass="37678">MTKLAHLNAIELINLYGIDKVKTELKQNSAIALVERIDSMQDRSSLIPGRDSDDQQLRAMAMVREELREHLYSLKETGRLRGELSDGLPAAKEYSNLFTWLMALRDAIKSQCPDSDMLRNVYRVPGFDYPEWHKYLSSIHADIPDLLGALANASSRSDFGRDQYLAPTYYSDYQDIGQEAYALLFSPVSSTIKGLEVLTAKLKGIYTAHSDRDAALELLSRSLLSDKATIKLLACGWDHLVVDLLNEHNGMKDYSGHSLNDAVISVNLQRLYDALRQSELEARQRIEANKLAESQADALEARKALARRRMELKSKLVDDSISAEELQELEESEQ</sequence>
<protein>
    <submittedName>
        <fullName evidence="1">Uncharacterized protein</fullName>
    </submittedName>
</protein>
<organism evidence="1 2">
    <name type="scientific">Pluralibacter gergoviae</name>
    <name type="common">Enterobacter gergoviae</name>
    <dbReference type="NCBI Taxonomy" id="61647"/>
    <lineage>
        <taxon>Bacteria</taxon>
        <taxon>Pseudomonadati</taxon>
        <taxon>Pseudomonadota</taxon>
        <taxon>Gammaproteobacteria</taxon>
        <taxon>Enterobacterales</taxon>
        <taxon>Enterobacteriaceae</taxon>
        <taxon>Pluralibacter</taxon>
    </lineage>
</organism>
<dbReference type="Proteomes" id="UP001236270">
    <property type="component" value="Unassembled WGS sequence"/>
</dbReference>
<name>A0AAW8HWT4_PLUGE</name>
<comment type="caution">
    <text evidence="1">The sequence shown here is derived from an EMBL/GenBank/DDBJ whole genome shotgun (WGS) entry which is preliminary data.</text>
</comment>
<dbReference type="AlphaFoldDB" id="A0AAW8HWT4"/>
<evidence type="ECO:0000313" key="2">
    <source>
        <dbReference type="Proteomes" id="UP001236270"/>
    </source>
</evidence>
<dbReference type="RefSeq" id="WP_048255134.1">
    <property type="nucleotide sequence ID" value="NZ_CP020388.1"/>
</dbReference>
<evidence type="ECO:0000313" key="1">
    <source>
        <dbReference type="EMBL" id="MDQ2312457.1"/>
    </source>
</evidence>
<dbReference type="GeneID" id="61383620"/>
<gene>
    <name evidence="1" type="ORF">RBJ30_25765</name>
</gene>